<keyword evidence="3" id="KW-0808">Transferase</keyword>
<protein>
    <recommendedName>
        <fullName evidence="8">Decaprenyl-diphosphate synthase subunit 1</fullName>
    </recommendedName>
</protein>
<dbReference type="GO" id="GO:1990234">
    <property type="term" value="C:transferase complex"/>
    <property type="evidence" value="ECO:0007669"/>
    <property type="project" value="TreeGrafter"/>
</dbReference>
<evidence type="ECO:0000313" key="7">
    <source>
        <dbReference type="EMBL" id="CAD7268630.1"/>
    </source>
</evidence>
<keyword evidence="5" id="KW-0460">Magnesium</keyword>
<dbReference type="EMBL" id="OC015079">
    <property type="protein sequence ID" value="CAD7268630.1"/>
    <property type="molecule type" value="Genomic_DNA"/>
</dbReference>
<evidence type="ECO:0000256" key="5">
    <source>
        <dbReference type="ARBA" id="ARBA00022842"/>
    </source>
</evidence>
<dbReference type="InterPro" id="IPR000092">
    <property type="entry name" value="Polyprenyl_synt"/>
</dbReference>
<dbReference type="GO" id="GO:0006744">
    <property type="term" value="P:ubiquinone biosynthetic process"/>
    <property type="evidence" value="ECO:0007669"/>
    <property type="project" value="TreeGrafter"/>
</dbReference>
<dbReference type="GO" id="GO:0004659">
    <property type="term" value="F:prenyltransferase activity"/>
    <property type="evidence" value="ECO:0007669"/>
    <property type="project" value="InterPro"/>
</dbReference>
<dbReference type="AlphaFoldDB" id="A0A7R9BAV7"/>
<accession>A0A7R9BAV7</accession>
<comment type="similarity">
    <text evidence="2">Belongs to the FPP/GGPP synthase family.</text>
</comment>
<evidence type="ECO:0008006" key="8">
    <source>
        <dbReference type="Google" id="ProtNLM"/>
    </source>
</evidence>
<comment type="cofactor">
    <cofactor evidence="1">
        <name>Mg(2+)</name>
        <dbReference type="ChEBI" id="CHEBI:18420"/>
    </cofactor>
</comment>
<dbReference type="SUPFAM" id="SSF48576">
    <property type="entry name" value="Terpenoid synthases"/>
    <property type="match status" value="1"/>
</dbReference>
<gene>
    <name evidence="7" type="ORF">TSIB3V08_LOCUS12632</name>
</gene>
<dbReference type="GO" id="GO:0008299">
    <property type="term" value="P:isoprenoid biosynthetic process"/>
    <property type="evidence" value="ECO:0007669"/>
    <property type="project" value="UniProtKB-KW"/>
</dbReference>
<dbReference type="GO" id="GO:0042811">
    <property type="term" value="P:pheromone biosynthetic process"/>
    <property type="evidence" value="ECO:0007669"/>
    <property type="project" value="UniProtKB-ARBA"/>
</dbReference>
<evidence type="ECO:0000256" key="4">
    <source>
        <dbReference type="ARBA" id="ARBA00022723"/>
    </source>
</evidence>
<evidence type="ECO:0000256" key="2">
    <source>
        <dbReference type="ARBA" id="ARBA00006706"/>
    </source>
</evidence>
<evidence type="ECO:0000256" key="6">
    <source>
        <dbReference type="ARBA" id="ARBA00023229"/>
    </source>
</evidence>
<evidence type="ECO:0000256" key="1">
    <source>
        <dbReference type="ARBA" id="ARBA00001946"/>
    </source>
</evidence>
<dbReference type="PROSITE" id="PS00723">
    <property type="entry name" value="POLYPRENYL_SYNTHASE_1"/>
    <property type="match status" value="1"/>
</dbReference>
<evidence type="ECO:0000256" key="3">
    <source>
        <dbReference type="ARBA" id="ARBA00022679"/>
    </source>
</evidence>
<keyword evidence="6" id="KW-0414">Isoprene biosynthesis</keyword>
<sequence>MWSKSAQNMRRADNVAKFVRLVLELRRNTALPELQSIATYYFDGQGKALRPMVAILMARAINYHLYKESSLLRPQRQVAMISEMIHSASLIHDDVIDQSDFRRGKPSVNVLWNHKKCRLGKIAVHCVSTSSSLVPPGTKLPSASCTFSTLVSGLWSLVVALEWGVF</sequence>
<dbReference type="Pfam" id="PF00348">
    <property type="entry name" value="polyprenyl_synt"/>
    <property type="match status" value="1"/>
</dbReference>
<dbReference type="Gene3D" id="1.10.600.10">
    <property type="entry name" value="Farnesyl Diphosphate Synthase"/>
    <property type="match status" value="1"/>
</dbReference>
<dbReference type="PANTHER" id="PTHR12001">
    <property type="entry name" value="GERANYLGERANYL PYROPHOSPHATE SYNTHASE"/>
    <property type="match status" value="1"/>
</dbReference>
<dbReference type="GO" id="GO:0005739">
    <property type="term" value="C:mitochondrion"/>
    <property type="evidence" value="ECO:0007669"/>
    <property type="project" value="TreeGrafter"/>
</dbReference>
<reference evidence="7" key="1">
    <citation type="submission" date="2020-11" db="EMBL/GenBank/DDBJ databases">
        <authorList>
            <person name="Tran Van P."/>
        </authorList>
    </citation>
    <scope>NUCLEOTIDE SEQUENCE</scope>
</reference>
<dbReference type="InterPro" id="IPR033749">
    <property type="entry name" value="Polyprenyl_synt_CS"/>
</dbReference>
<dbReference type="PANTHER" id="PTHR12001:SF69">
    <property type="entry name" value="ALL TRANS-POLYPRENYL-DIPHOSPHATE SYNTHASE PDSS1"/>
    <property type="match status" value="1"/>
</dbReference>
<organism evidence="7">
    <name type="scientific">Timema shepardi</name>
    <name type="common">Walking stick</name>
    <dbReference type="NCBI Taxonomy" id="629360"/>
    <lineage>
        <taxon>Eukaryota</taxon>
        <taxon>Metazoa</taxon>
        <taxon>Ecdysozoa</taxon>
        <taxon>Arthropoda</taxon>
        <taxon>Hexapoda</taxon>
        <taxon>Insecta</taxon>
        <taxon>Pterygota</taxon>
        <taxon>Neoptera</taxon>
        <taxon>Polyneoptera</taxon>
        <taxon>Phasmatodea</taxon>
        <taxon>Timematodea</taxon>
        <taxon>Timematoidea</taxon>
        <taxon>Timematidae</taxon>
        <taxon>Timema</taxon>
    </lineage>
</organism>
<keyword evidence="4" id="KW-0479">Metal-binding</keyword>
<name>A0A7R9BAV7_TIMSH</name>
<proteinExistence type="inferred from homology"/>
<dbReference type="GO" id="GO:0046872">
    <property type="term" value="F:metal ion binding"/>
    <property type="evidence" value="ECO:0007669"/>
    <property type="project" value="UniProtKB-KW"/>
</dbReference>
<dbReference type="InterPro" id="IPR008949">
    <property type="entry name" value="Isoprenoid_synthase_dom_sf"/>
</dbReference>